<dbReference type="Gene3D" id="3.30.1490.20">
    <property type="entry name" value="ATP-grasp fold, A domain"/>
    <property type="match status" value="1"/>
</dbReference>
<dbReference type="Proteomes" id="UP000085678">
    <property type="component" value="Unplaced"/>
</dbReference>
<feature type="signal peptide" evidence="2">
    <location>
        <begin position="1"/>
        <end position="23"/>
    </location>
</feature>
<dbReference type="KEGG" id="lak:106152358"/>
<comment type="similarity">
    <text evidence="1">Belongs to the PEP-utilizing enzyme family.</text>
</comment>
<dbReference type="Gene3D" id="3.30.470.20">
    <property type="entry name" value="ATP-grasp fold, B domain"/>
    <property type="match status" value="1"/>
</dbReference>
<dbReference type="STRING" id="7574.A0A1S3H5E6"/>
<dbReference type="RefSeq" id="XP_013381360.1">
    <property type="nucleotide sequence ID" value="XM_013525906.1"/>
</dbReference>
<dbReference type="PANTHER" id="PTHR43615">
    <property type="entry name" value="PHOSPHOENOLPYRUVATE SYNTHASE-RELATED"/>
    <property type="match status" value="1"/>
</dbReference>
<keyword evidence="2" id="KW-0732">Signal</keyword>
<dbReference type="GeneID" id="106152358"/>
<name>A0A1S3H5E6_LINAN</name>
<accession>A0A1S3H5E6</accession>
<dbReference type="InterPro" id="IPR013815">
    <property type="entry name" value="ATP_grasp_subdomain_1"/>
</dbReference>
<dbReference type="InterPro" id="IPR002192">
    <property type="entry name" value="PPDK_AMP/ATP-bd"/>
</dbReference>
<evidence type="ECO:0000256" key="2">
    <source>
        <dbReference type="SAM" id="SignalP"/>
    </source>
</evidence>
<dbReference type="Pfam" id="PF01326">
    <property type="entry name" value="PPDK_N"/>
    <property type="match status" value="1"/>
</dbReference>
<sequence>MILGRKWFHLKRFLFLLIHKLRCRKRKQAFGKIFQHDAYRYGLGYGKDIEGTPLKLDGAQELKSCDNATDEVFFEGMDKDGNALVVRIGRREGRVAELWLLLSLKGVGFFQHPVHPDSVVFTAAHNSFQAGGLSVDMVEALRTWKISYNGLLRKNPSQEQSKSADEFVHVKFSFLWNALSDTFSFPDEIPDVALSDAVAKEKWSGKLWENLKKLSNNTFYDQAGEMRGTVLVEGEEPRKLRLKSLRSRFSGTKDWKSIHRYVSHYGYIEDGNFFNVSQWCLPNSTSSLLLGYQFTPNALCAPVTQSDLWLPLLGENQNPPDFWTLNFKAGGQTYNIEVKATKTVMLYQGEDWGNVIFEKLVEFTVNGKKGWGIAEYCYRCKDISPPTRQSHVPTLIEPISVPEFDNRALVLPFTKEACKSSELVGGKGCQLAMLCTIKDKFIVPRGLCVTVRALQKQLESSTVIVDMWAELEDICSGKIKGNIQECCKRLVDSFTAAPLCMDVQGSLVETLVKEFGTQHGEILFAVRSSAVGEDSDEMSAAGQMETFLGIKGIHKVFEAVMKCWASQCTYQAVEYRRQHGQPIKSLMGVVIQEMVQSEASGVLFTQDPLTANPGVLTINANYGLGESVVSGIAEPDTITVSRSWDDKLSIKDKTIGSKKSVMSVAGSGGTQTTEVELAAAKQCCLPDDVILELARIGIMIEKYFGDPRDIEWAVCNGQVYLLQARPITSFGLETEEELMHEFDAPLSYDQEWWTTCNIGEMMPGALTPLSMSTFLRAIDLGLQVMPVAAGIKPRFQPHLQKFTSSFCGRPLISLHNLAIMYQNHILGNDKKVSDLAILGRVLEDLTLQDLIQYNGESGLTGKVIHGIRMRKIQSASYDLMKLWEERLKTYAFPECSTASDLYREIGRQMPDYIQ</sequence>
<proteinExistence type="inferred from homology"/>
<dbReference type="OrthoDB" id="6123450at2759"/>
<dbReference type="GO" id="GO:0005524">
    <property type="term" value="F:ATP binding"/>
    <property type="evidence" value="ECO:0007669"/>
    <property type="project" value="InterPro"/>
</dbReference>
<dbReference type="InterPro" id="IPR051549">
    <property type="entry name" value="PEP_Utilizing_Enz"/>
</dbReference>
<evidence type="ECO:0000313" key="4">
    <source>
        <dbReference type="Proteomes" id="UP000085678"/>
    </source>
</evidence>
<dbReference type="PANTHER" id="PTHR43615:SF1">
    <property type="entry name" value="PPDK_N DOMAIN-CONTAINING PROTEIN"/>
    <property type="match status" value="1"/>
</dbReference>
<organism evidence="4 5">
    <name type="scientific">Lingula anatina</name>
    <name type="common">Brachiopod</name>
    <name type="synonym">Lingula unguis</name>
    <dbReference type="NCBI Taxonomy" id="7574"/>
    <lineage>
        <taxon>Eukaryota</taxon>
        <taxon>Metazoa</taxon>
        <taxon>Spiralia</taxon>
        <taxon>Lophotrochozoa</taxon>
        <taxon>Brachiopoda</taxon>
        <taxon>Linguliformea</taxon>
        <taxon>Lingulata</taxon>
        <taxon>Lingulida</taxon>
        <taxon>Linguloidea</taxon>
        <taxon>Lingulidae</taxon>
        <taxon>Lingula</taxon>
    </lineage>
</organism>
<dbReference type="InParanoid" id="A0A1S3H5E6"/>
<dbReference type="AlphaFoldDB" id="A0A1S3H5E6"/>
<evidence type="ECO:0000256" key="1">
    <source>
        <dbReference type="ARBA" id="ARBA00007837"/>
    </source>
</evidence>
<evidence type="ECO:0000259" key="3">
    <source>
        <dbReference type="Pfam" id="PF01326"/>
    </source>
</evidence>
<feature type="chain" id="PRO_5010349759" evidence="2">
    <location>
        <begin position="24"/>
        <end position="914"/>
    </location>
</feature>
<gene>
    <name evidence="5" type="primary">LOC106152358</name>
</gene>
<keyword evidence="4" id="KW-1185">Reference proteome</keyword>
<protein>
    <submittedName>
        <fullName evidence="5">Uncharacterized protein LOC106152358</fullName>
    </submittedName>
</protein>
<dbReference type="SUPFAM" id="SSF56059">
    <property type="entry name" value="Glutathione synthetase ATP-binding domain-like"/>
    <property type="match status" value="1"/>
</dbReference>
<feature type="domain" description="Pyruvate phosphate dikinase AMP/ATP-binding" evidence="3">
    <location>
        <begin position="422"/>
        <end position="740"/>
    </location>
</feature>
<reference evidence="5" key="1">
    <citation type="submission" date="2025-08" db="UniProtKB">
        <authorList>
            <consortium name="RefSeq"/>
        </authorList>
    </citation>
    <scope>IDENTIFICATION</scope>
    <source>
        <tissue evidence="5">Gonads</tissue>
    </source>
</reference>
<feature type="non-terminal residue" evidence="5">
    <location>
        <position position="914"/>
    </location>
</feature>
<dbReference type="GO" id="GO:0016301">
    <property type="term" value="F:kinase activity"/>
    <property type="evidence" value="ECO:0007669"/>
    <property type="project" value="InterPro"/>
</dbReference>
<evidence type="ECO:0000313" key="5">
    <source>
        <dbReference type="RefSeq" id="XP_013381360.1"/>
    </source>
</evidence>